<keyword evidence="1 3" id="KW-0732">Signal</keyword>
<sequence>MPFFFLIILYIFELSAVIKAIGDVTKLFCSHSMSNYNTILWYYQKQGGQSIHLIGYTFHESPNLENPKEKRFKMAGDGKKSVSLEISELSVNDSAVYFCAASEHSVAASPLTLQKALCLPLPKLHFCNIDFTEPHISL</sequence>
<reference evidence="5" key="3">
    <citation type="submission" date="2020-05" db="EMBL/GenBank/DDBJ databases">
        <title>Electrophorus electricus (electric eel) genome, fEleEle1, primary haplotype.</title>
        <authorList>
            <person name="Myers G."/>
            <person name="Meyer A."/>
            <person name="Fedrigo O."/>
            <person name="Formenti G."/>
            <person name="Rhie A."/>
            <person name="Tracey A."/>
            <person name="Sims Y."/>
            <person name="Jarvis E.D."/>
        </authorList>
    </citation>
    <scope>NUCLEOTIDE SEQUENCE [LARGE SCALE GENOMIC DNA]</scope>
</reference>
<dbReference type="CDD" id="cd00099">
    <property type="entry name" value="IgV"/>
    <property type="match status" value="1"/>
</dbReference>
<dbReference type="InterPro" id="IPR013106">
    <property type="entry name" value="Ig_V-set"/>
</dbReference>
<evidence type="ECO:0000256" key="3">
    <source>
        <dbReference type="SAM" id="SignalP"/>
    </source>
</evidence>
<dbReference type="OMA" id="TFHESPN"/>
<keyword evidence="2" id="KW-0391">Immunity</keyword>
<dbReference type="Pfam" id="PF07686">
    <property type="entry name" value="V-set"/>
    <property type="match status" value="1"/>
</dbReference>
<dbReference type="GO" id="GO:0002376">
    <property type="term" value="P:immune system process"/>
    <property type="evidence" value="ECO:0007669"/>
    <property type="project" value="UniProtKB-KW"/>
</dbReference>
<reference evidence="5" key="4">
    <citation type="submission" date="2025-08" db="UniProtKB">
        <authorList>
            <consortium name="Ensembl"/>
        </authorList>
    </citation>
    <scope>IDENTIFICATION</scope>
</reference>
<name>A0A4W4E531_ELEEL</name>
<dbReference type="InterPro" id="IPR013783">
    <property type="entry name" value="Ig-like_fold"/>
</dbReference>
<evidence type="ECO:0000259" key="4">
    <source>
        <dbReference type="PROSITE" id="PS50835"/>
    </source>
</evidence>
<dbReference type="PROSITE" id="PS50835">
    <property type="entry name" value="IG_LIKE"/>
    <property type="match status" value="1"/>
</dbReference>
<dbReference type="GO" id="GO:0005886">
    <property type="term" value="C:plasma membrane"/>
    <property type="evidence" value="ECO:0007669"/>
    <property type="project" value="TreeGrafter"/>
</dbReference>
<dbReference type="SUPFAM" id="SSF48726">
    <property type="entry name" value="Immunoglobulin"/>
    <property type="match status" value="1"/>
</dbReference>
<dbReference type="PANTHER" id="PTHR23268:SF124">
    <property type="entry name" value="IG-LIKE DOMAIN-CONTAINING PROTEIN"/>
    <property type="match status" value="1"/>
</dbReference>
<dbReference type="AlphaFoldDB" id="A0A4W4E531"/>
<dbReference type="Gene3D" id="2.60.40.10">
    <property type="entry name" value="Immunoglobulins"/>
    <property type="match status" value="1"/>
</dbReference>
<dbReference type="InterPro" id="IPR007110">
    <property type="entry name" value="Ig-like_dom"/>
</dbReference>
<feature type="domain" description="Ig-like" evidence="4">
    <location>
        <begin position="2"/>
        <end position="109"/>
    </location>
</feature>
<dbReference type="InterPro" id="IPR036179">
    <property type="entry name" value="Ig-like_dom_sf"/>
</dbReference>
<organism evidence="5 6">
    <name type="scientific">Electrophorus electricus</name>
    <name type="common">Electric eel</name>
    <name type="synonym">Gymnotus electricus</name>
    <dbReference type="NCBI Taxonomy" id="8005"/>
    <lineage>
        <taxon>Eukaryota</taxon>
        <taxon>Metazoa</taxon>
        <taxon>Chordata</taxon>
        <taxon>Craniata</taxon>
        <taxon>Vertebrata</taxon>
        <taxon>Euteleostomi</taxon>
        <taxon>Actinopterygii</taxon>
        <taxon>Neopterygii</taxon>
        <taxon>Teleostei</taxon>
        <taxon>Ostariophysi</taxon>
        <taxon>Gymnotiformes</taxon>
        <taxon>Gymnotoidei</taxon>
        <taxon>Gymnotidae</taxon>
        <taxon>Electrophorus</taxon>
    </lineage>
</organism>
<reference evidence="6" key="2">
    <citation type="journal article" date="2017" name="Sci. Adv.">
        <title>A tail of two voltages: Proteomic comparison of the three electric organs of the electric eel.</title>
        <authorList>
            <person name="Traeger L.L."/>
            <person name="Sabat G."/>
            <person name="Barrett-Wilt G.A."/>
            <person name="Wells G.B."/>
            <person name="Sussman M.R."/>
        </authorList>
    </citation>
    <scope>NUCLEOTIDE SEQUENCE [LARGE SCALE GENOMIC DNA]</scope>
</reference>
<evidence type="ECO:0000256" key="1">
    <source>
        <dbReference type="ARBA" id="ARBA00022729"/>
    </source>
</evidence>
<dbReference type="Proteomes" id="UP000314983">
    <property type="component" value="Chromosome 13"/>
</dbReference>
<dbReference type="Ensembl" id="ENSEEET00000007083.2">
    <property type="protein sequence ID" value="ENSEEEP00000006984.2"/>
    <property type="gene ID" value="ENSEEEG00000003681.2"/>
</dbReference>
<evidence type="ECO:0000313" key="6">
    <source>
        <dbReference type="Proteomes" id="UP000314983"/>
    </source>
</evidence>
<feature type="signal peptide" evidence="3">
    <location>
        <begin position="1"/>
        <end position="20"/>
    </location>
</feature>
<keyword evidence="6" id="KW-1185">Reference proteome</keyword>
<evidence type="ECO:0000256" key="2">
    <source>
        <dbReference type="ARBA" id="ARBA00022859"/>
    </source>
</evidence>
<dbReference type="PANTHER" id="PTHR23268">
    <property type="entry name" value="T-CELL RECEPTOR BETA CHAIN"/>
    <property type="match status" value="1"/>
</dbReference>
<reference evidence="5" key="5">
    <citation type="submission" date="2025-09" db="UniProtKB">
        <authorList>
            <consortium name="Ensembl"/>
        </authorList>
    </citation>
    <scope>IDENTIFICATION</scope>
</reference>
<reference evidence="6" key="1">
    <citation type="journal article" date="2014" name="Science">
        <title>Nonhuman genetics. Genomic basis for the convergent evolution of electric organs.</title>
        <authorList>
            <person name="Gallant J.R."/>
            <person name="Traeger L.L."/>
            <person name="Volkening J.D."/>
            <person name="Moffett H."/>
            <person name="Chen P.H."/>
            <person name="Novina C.D."/>
            <person name="Phillips G.N.Jr."/>
            <person name="Anand R."/>
            <person name="Wells G.B."/>
            <person name="Pinch M."/>
            <person name="Guth R."/>
            <person name="Unguez G.A."/>
            <person name="Albert J.S."/>
            <person name="Zakon H.H."/>
            <person name="Samanta M.P."/>
            <person name="Sussman M.R."/>
        </authorList>
    </citation>
    <scope>NUCLEOTIDE SEQUENCE [LARGE SCALE GENOMIC DNA]</scope>
</reference>
<dbReference type="STRING" id="8005.ENSEEEP00000006984"/>
<dbReference type="SMART" id="SM00409">
    <property type="entry name" value="IG"/>
    <property type="match status" value="1"/>
</dbReference>
<proteinExistence type="predicted"/>
<protein>
    <recommendedName>
        <fullName evidence="4">Ig-like domain-containing protein</fullName>
    </recommendedName>
</protein>
<dbReference type="InterPro" id="IPR003599">
    <property type="entry name" value="Ig_sub"/>
</dbReference>
<accession>A0A4W4E531</accession>
<evidence type="ECO:0000313" key="5">
    <source>
        <dbReference type="Ensembl" id="ENSEEEP00000006984.2"/>
    </source>
</evidence>
<dbReference type="GO" id="GO:0007166">
    <property type="term" value="P:cell surface receptor signaling pathway"/>
    <property type="evidence" value="ECO:0007669"/>
    <property type="project" value="TreeGrafter"/>
</dbReference>
<dbReference type="GeneTree" id="ENSGT01150000288589"/>
<dbReference type="InterPro" id="IPR050413">
    <property type="entry name" value="TCR_beta_variable"/>
</dbReference>
<feature type="chain" id="PRO_5046805107" description="Ig-like domain-containing protein" evidence="3">
    <location>
        <begin position="21"/>
        <end position="138"/>
    </location>
</feature>
<dbReference type="SMART" id="SM00406">
    <property type="entry name" value="IGv"/>
    <property type="match status" value="1"/>
</dbReference>